<evidence type="ECO:0000256" key="5">
    <source>
        <dbReference type="ARBA" id="ARBA00022692"/>
    </source>
</evidence>
<comment type="subunit">
    <text evidence="10">Component of the oligosaccharyltransferase (OST) complex.</text>
</comment>
<accession>A0A835FHH5</accession>
<feature type="transmembrane region" description="Helical" evidence="10">
    <location>
        <begin position="665"/>
        <end position="684"/>
    </location>
</feature>
<keyword evidence="8 10" id="KW-1133">Transmembrane helix</keyword>
<dbReference type="GO" id="GO:0008250">
    <property type="term" value="C:oligosaccharyltransferase complex"/>
    <property type="evidence" value="ECO:0007669"/>
    <property type="project" value="UniProtKB-UniRule"/>
</dbReference>
<dbReference type="GO" id="GO:0006487">
    <property type="term" value="P:protein N-linked glycosylation"/>
    <property type="evidence" value="ECO:0007669"/>
    <property type="project" value="UniProtKB-UniRule"/>
</dbReference>
<dbReference type="AlphaFoldDB" id="A0A835FHH5"/>
<comment type="caution">
    <text evidence="15">The sequence shown here is derived from an EMBL/GenBank/DDBJ whole genome shotgun (WGS) entry which is preliminary data.</text>
</comment>
<dbReference type="OrthoDB" id="432292at2759"/>
<comment type="pathway">
    <text evidence="3 10">Protein modification; protein glycosylation.</text>
</comment>
<evidence type="ECO:0000259" key="11">
    <source>
        <dbReference type="Pfam" id="PF05817"/>
    </source>
</evidence>
<comment type="function">
    <text evidence="1 10">Subunit of the oligosaccharyl transferase (OST) complex that catalyzes the initial transfer of a defined glycan (Glc(3)Man(9)GlcNAc(2) in eukaryotes) from the lipid carrier dolichol-pyrophosphate to an asparagine residue within an Asn-X-Ser/Thr consensus motif in nascent polypeptide chains, the first step in protein N-glycosylation. N-glycosylation occurs cotranslationally and the complex associates with the Sec61 complex at the channel-forming translocon complex that mediates protein translocation across the endoplasmic reticulum (ER). All subunits are required for a maximal enzyme activity.</text>
</comment>
<evidence type="ECO:0000256" key="6">
    <source>
        <dbReference type="ARBA" id="ARBA00022729"/>
    </source>
</evidence>
<sequence>MARRRPAPAALLILVLAAAFASISSAVRPVSDAHRSAASELFAPSADGSFGDLESTYEAVKTFQILGLDKYKSVTGKACEFAAEKLASPASSSAKDLFHAVRISGVLGCSVDAGVYDVVVARLKAVIKDTNSLLEFYYSVGGLLSIKEQGHNIVLSDAGSTFHAIKALSQSDGRWRYDTNSAESSTFAAGIALEALAGVVSLADAEVDPSMIGVVKSDIVKLFDTIKSYDDGTFYFDEKHVDATEYKGPVMTSASVVRGVTAFTAVASGKLNIPGEKILGLAKFFLGIGLPGSTKDCFNQIESLSFLENNRVFIPLILSLPSKVFSLTSKDQLKVEVTTVFGSAAPPLKVNLVQVLGSDSKVITSENKELQFDCDNNVHYLDIAPLKIDVGKYSLVFEISLQEQDHETVYATGGKNTENVFITGLIKVDKAEIGISDNDAGAAESVQKLDLPKDTKVSLSANHLQKLRLSFQLTTPLGHTFKPHQVFLKLKHESKVEHLFVVPGSARQFKLVLDFLGLVEKFYYLSGRYDLELAVGDAAMENSFLRPLGHLELDLPEAPEKAPRPPAQAVDPFSKFGPKAEISHIFRSPEKRPPKELSLAFMGLTLLPFIGFLIGLMRLGVNMKNFPSLPGPAAFASLFHAGIGAVLLLYVLFWLKLDLFTTLKYLGFLSVFLVFVGHRTLSYLSSASTKQKTA</sequence>
<evidence type="ECO:0000256" key="4">
    <source>
        <dbReference type="ARBA" id="ARBA00009038"/>
    </source>
</evidence>
<feature type="transmembrane region" description="Helical" evidence="10">
    <location>
        <begin position="597"/>
        <end position="621"/>
    </location>
</feature>
<evidence type="ECO:0000256" key="10">
    <source>
        <dbReference type="RuleBase" id="RU366029"/>
    </source>
</evidence>
<gene>
    <name evidence="15" type="ORF">HU200_011223</name>
</gene>
<organism evidence="15 16">
    <name type="scientific">Digitaria exilis</name>
    <dbReference type="NCBI Taxonomy" id="1010633"/>
    <lineage>
        <taxon>Eukaryota</taxon>
        <taxon>Viridiplantae</taxon>
        <taxon>Streptophyta</taxon>
        <taxon>Embryophyta</taxon>
        <taxon>Tracheophyta</taxon>
        <taxon>Spermatophyta</taxon>
        <taxon>Magnoliopsida</taxon>
        <taxon>Liliopsida</taxon>
        <taxon>Poales</taxon>
        <taxon>Poaceae</taxon>
        <taxon>PACMAD clade</taxon>
        <taxon>Panicoideae</taxon>
        <taxon>Panicodae</taxon>
        <taxon>Paniceae</taxon>
        <taxon>Anthephorinae</taxon>
        <taxon>Digitaria</taxon>
    </lineage>
</organism>
<proteinExistence type="inferred from homology"/>
<comment type="similarity">
    <text evidence="4 10">Belongs to the SWP1 family.</text>
</comment>
<dbReference type="UniPathway" id="UPA00378"/>
<evidence type="ECO:0000256" key="8">
    <source>
        <dbReference type="ARBA" id="ARBA00022989"/>
    </source>
</evidence>
<name>A0A835FHH5_9POAL</name>
<keyword evidence="7 10" id="KW-0256">Endoplasmic reticulum</keyword>
<dbReference type="EMBL" id="JACEFO010000825">
    <property type="protein sequence ID" value="KAF8755754.1"/>
    <property type="molecule type" value="Genomic_DNA"/>
</dbReference>
<dbReference type="Pfam" id="PF23860">
    <property type="entry name" value="Ribophorin_II_3rd"/>
    <property type="match status" value="1"/>
</dbReference>
<dbReference type="InterPro" id="IPR055373">
    <property type="entry name" value="Ribophorin_II_N"/>
</dbReference>
<evidence type="ECO:0000313" key="15">
    <source>
        <dbReference type="EMBL" id="KAF8755754.1"/>
    </source>
</evidence>
<keyword evidence="6 10" id="KW-0732">Signal</keyword>
<reference evidence="15" key="1">
    <citation type="submission" date="2020-07" db="EMBL/GenBank/DDBJ databases">
        <title>Genome sequence and genetic diversity analysis of an under-domesticated orphan crop, white fonio (Digitaria exilis).</title>
        <authorList>
            <person name="Bennetzen J.L."/>
            <person name="Chen S."/>
            <person name="Ma X."/>
            <person name="Wang X."/>
            <person name="Yssel A.E.J."/>
            <person name="Chaluvadi S.R."/>
            <person name="Johnson M."/>
            <person name="Gangashetty P."/>
            <person name="Hamidou F."/>
            <person name="Sanogo M.D."/>
            <person name="Zwaenepoel A."/>
            <person name="Wallace J."/>
            <person name="Van De Peer Y."/>
            <person name="Van Deynze A."/>
        </authorList>
    </citation>
    <scope>NUCLEOTIDE SEQUENCE</scope>
    <source>
        <tissue evidence="15">Leaves</tissue>
    </source>
</reference>
<feature type="signal peptide" evidence="10">
    <location>
        <begin position="1"/>
        <end position="26"/>
    </location>
</feature>
<dbReference type="InterPro" id="IPR055374">
    <property type="entry name" value="Ribophorin_II_3rd"/>
</dbReference>
<evidence type="ECO:0000256" key="9">
    <source>
        <dbReference type="ARBA" id="ARBA00023136"/>
    </source>
</evidence>
<dbReference type="Pfam" id="PF23861">
    <property type="entry name" value="Ribophorin_II_2nd"/>
    <property type="match status" value="1"/>
</dbReference>
<evidence type="ECO:0000259" key="12">
    <source>
        <dbReference type="Pfam" id="PF23860"/>
    </source>
</evidence>
<evidence type="ECO:0000256" key="3">
    <source>
        <dbReference type="ARBA" id="ARBA00004922"/>
    </source>
</evidence>
<feature type="domain" description="Ribophorin II second" evidence="13">
    <location>
        <begin position="316"/>
        <end position="421"/>
    </location>
</feature>
<dbReference type="InterPro" id="IPR008814">
    <property type="entry name" value="Swp1"/>
</dbReference>
<evidence type="ECO:0000256" key="2">
    <source>
        <dbReference type="ARBA" id="ARBA00004477"/>
    </source>
</evidence>
<evidence type="ECO:0000313" key="16">
    <source>
        <dbReference type="Proteomes" id="UP000636709"/>
    </source>
</evidence>
<feature type="domain" description="Ribophorin II N-terminal" evidence="11">
    <location>
        <begin position="31"/>
        <end position="308"/>
    </location>
</feature>
<evidence type="ECO:0000259" key="13">
    <source>
        <dbReference type="Pfam" id="PF23861"/>
    </source>
</evidence>
<evidence type="ECO:0000256" key="7">
    <source>
        <dbReference type="ARBA" id="ARBA00022824"/>
    </source>
</evidence>
<feature type="chain" id="PRO_5033112359" description="Dolichyl-diphosphooligosaccharide--protein glycosyltransferase subunit 2" evidence="10">
    <location>
        <begin position="27"/>
        <end position="694"/>
    </location>
</feature>
<dbReference type="PANTHER" id="PTHR12640:SF0">
    <property type="entry name" value="DOLICHYL-DIPHOSPHOOLIGOSACCHARIDE--PROTEIN GLYCOSYLTRANSFERASE SUBUNIT 2"/>
    <property type="match status" value="1"/>
</dbReference>
<keyword evidence="16" id="KW-1185">Reference proteome</keyword>
<dbReference type="Proteomes" id="UP000636709">
    <property type="component" value="Unassembled WGS sequence"/>
</dbReference>
<dbReference type="InterPro" id="IPR055375">
    <property type="entry name" value="Ribophorin_II_2nd"/>
</dbReference>
<feature type="domain" description="Ribophorin II C-terminal" evidence="14">
    <location>
        <begin position="586"/>
        <end position="685"/>
    </location>
</feature>
<dbReference type="PANTHER" id="PTHR12640">
    <property type="entry name" value="RIBOPHORIN II"/>
    <property type="match status" value="1"/>
</dbReference>
<dbReference type="Pfam" id="PF25147">
    <property type="entry name" value="Ribophorin_II_C"/>
    <property type="match status" value="1"/>
</dbReference>
<keyword evidence="5 10" id="KW-0812">Transmembrane</keyword>
<protein>
    <recommendedName>
        <fullName evidence="10">Dolichyl-diphosphooligosaccharide--protein glycosyltransferase subunit 2</fullName>
    </recommendedName>
    <alternativeName>
        <fullName evidence="10">Ribophorin-2</fullName>
    </alternativeName>
</protein>
<dbReference type="InterPro" id="IPR056790">
    <property type="entry name" value="Ribophorin_II_C"/>
</dbReference>
<feature type="domain" description="Ribophorin II third" evidence="12">
    <location>
        <begin position="430"/>
        <end position="553"/>
    </location>
</feature>
<keyword evidence="9 10" id="KW-0472">Membrane</keyword>
<evidence type="ECO:0000256" key="1">
    <source>
        <dbReference type="ARBA" id="ARBA00002791"/>
    </source>
</evidence>
<evidence type="ECO:0000259" key="14">
    <source>
        <dbReference type="Pfam" id="PF25147"/>
    </source>
</evidence>
<feature type="transmembrane region" description="Helical" evidence="10">
    <location>
        <begin position="633"/>
        <end position="653"/>
    </location>
</feature>
<dbReference type="Pfam" id="PF05817">
    <property type="entry name" value="Ribophorin_II"/>
    <property type="match status" value="1"/>
</dbReference>
<comment type="subcellular location">
    <subcellularLocation>
        <location evidence="2 10">Endoplasmic reticulum membrane</location>
        <topology evidence="2 10">Multi-pass membrane protein</topology>
    </subcellularLocation>
</comment>